<reference evidence="1 2" key="1">
    <citation type="submission" date="2020-04" db="EMBL/GenBank/DDBJ databases">
        <authorList>
            <person name="Klaysubun C."/>
            <person name="Duangmal K."/>
            <person name="Lipun K."/>
        </authorList>
    </citation>
    <scope>NUCLEOTIDE SEQUENCE [LARGE SCALE GENOMIC DNA]</scope>
    <source>
        <strain evidence="1 2">DSM 45300</strain>
    </source>
</reference>
<dbReference type="EMBL" id="JAAXKZ010000111">
    <property type="protein sequence ID" value="NMH94440.1"/>
    <property type="molecule type" value="Genomic_DNA"/>
</dbReference>
<gene>
    <name evidence="1" type="ORF">HF519_23250</name>
</gene>
<dbReference type="AlphaFoldDB" id="A0A848DNP1"/>
<comment type="caution">
    <text evidence="1">The sequence shown here is derived from an EMBL/GenBank/DDBJ whole genome shotgun (WGS) entry which is preliminary data.</text>
</comment>
<evidence type="ECO:0000313" key="1">
    <source>
        <dbReference type="EMBL" id="NMH94440.1"/>
    </source>
</evidence>
<accession>A0A848DNP1</accession>
<dbReference type="InterPro" id="IPR009097">
    <property type="entry name" value="Cyclic_Pdiesterase"/>
</dbReference>
<proteinExistence type="predicted"/>
<evidence type="ECO:0000313" key="2">
    <source>
        <dbReference type="Proteomes" id="UP000586918"/>
    </source>
</evidence>
<dbReference type="Proteomes" id="UP000586918">
    <property type="component" value="Unassembled WGS sequence"/>
</dbReference>
<name>A0A848DNP1_9PSEU</name>
<organism evidence="1 2">
    <name type="scientific">Pseudonocardia bannensis</name>
    <dbReference type="NCBI Taxonomy" id="630973"/>
    <lineage>
        <taxon>Bacteria</taxon>
        <taxon>Bacillati</taxon>
        <taxon>Actinomycetota</taxon>
        <taxon>Actinomycetes</taxon>
        <taxon>Pseudonocardiales</taxon>
        <taxon>Pseudonocardiaceae</taxon>
        <taxon>Pseudonocardia</taxon>
    </lineage>
</organism>
<keyword evidence="1" id="KW-0436">Ligase</keyword>
<protein>
    <submittedName>
        <fullName evidence="1">2'-5' RNA ligase family protein</fullName>
    </submittedName>
</protein>
<dbReference type="Pfam" id="PF13563">
    <property type="entry name" value="2_5_RNA_ligase2"/>
    <property type="match status" value="1"/>
</dbReference>
<dbReference type="SUPFAM" id="SSF55144">
    <property type="entry name" value="LigT-like"/>
    <property type="match status" value="1"/>
</dbReference>
<dbReference type="Gene3D" id="3.90.1140.10">
    <property type="entry name" value="Cyclic phosphodiesterase"/>
    <property type="match status" value="1"/>
</dbReference>
<sequence length="165" mass="17724">MVLPVPAADPLLAAVAARYPHAVREGLPAHLTVLYPFVPADELDASVIQACAQIVRAIAPITVRFTRCRVKPGLIYLPPEPADQVQRLLEEAWARWPALLPYGGKYADASAHVSVALGALAEDQDAIVGLVEPLLPITTQLSELHVAALDEDGWGIRSRLPFGGR</sequence>
<dbReference type="GO" id="GO:0016874">
    <property type="term" value="F:ligase activity"/>
    <property type="evidence" value="ECO:0007669"/>
    <property type="project" value="UniProtKB-KW"/>
</dbReference>
<keyword evidence="2" id="KW-1185">Reference proteome</keyword>